<dbReference type="AlphaFoldDB" id="A0A132NIF9"/>
<evidence type="ECO:0000313" key="1">
    <source>
        <dbReference type="EMBL" id="KWX04475.1"/>
    </source>
</evidence>
<dbReference type="RefSeq" id="WP_066885661.1">
    <property type="nucleotide sequence ID" value="NZ_CP171739.1"/>
</dbReference>
<name>A0A132NIF9_9ACTN</name>
<sequence>MTESPTIVQLCERFRAAQRENLSPQAYQRLAAAMDLFDCYLDRFAYSVLEGAERQRWQAAYDRDDDRAFANLFGAEHLFRAVDFFLEWYLPKRLQASPEVRENSRQVMQQLLAWVESLGFSRPKPAAKPAEPSGTAQV</sequence>
<evidence type="ECO:0000313" key="3">
    <source>
        <dbReference type="Proteomes" id="UP000070598"/>
    </source>
</evidence>
<dbReference type="Proteomes" id="UP000070598">
    <property type="component" value="Unassembled WGS sequence"/>
</dbReference>
<accession>A0A132NIF9</accession>
<dbReference type="EMBL" id="JYIK01000711">
    <property type="protein sequence ID" value="KWX09823.1"/>
    <property type="molecule type" value="Genomic_DNA"/>
</dbReference>
<dbReference type="PATRIC" id="fig|1469144.8.peg.3948"/>
<evidence type="ECO:0000313" key="2">
    <source>
        <dbReference type="EMBL" id="KWX09823.1"/>
    </source>
</evidence>
<gene>
    <name evidence="1" type="ORF">TH66_07870</name>
    <name evidence="2" type="ORF">TR74_07290</name>
</gene>
<dbReference type="EMBL" id="JYIJ01000015">
    <property type="protein sequence ID" value="KWX04475.1"/>
    <property type="molecule type" value="Genomic_DNA"/>
</dbReference>
<protein>
    <submittedName>
        <fullName evidence="2">Uncharacterized protein</fullName>
    </submittedName>
</protein>
<reference evidence="2 4" key="1">
    <citation type="submission" date="2015-02" db="EMBL/GenBank/DDBJ databases">
        <title>Physiological reanalysis, assessment of diazotrophy, and genome sequences of multiple isolates of Streptomyces thermoautotrophicus.</title>
        <authorList>
            <person name="MacKellar D.C."/>
            <person name="Lieber L."/>
            <person name="Norman J."/>
            <person name="Bolger A."/>
            <person name="Tobin C."/>
            <person name="Murray J.W."/>
            <person name="Prell J."/>
        </authorList>
    </citation>
    <scope>NUCLEOTIDE SEQUENCE [LARGE SCALE GENOMIC DNA]</scope>
    <source>
        <strain evidence="2 4">UBT1</strain>
    </source>
</reference>
<comment type="caution">
    <text evidence="2">The sequence shown here is derived from an EMBL/GenBank/DDBJ whole genome shotgun (WGS) entry which is preliminary data.</text>
</comment>
<dbReference type="Proteomes" id="UP000070659">
    <property type="component" value="Unassembled WGS sequence"/>
</dbReference>
<evidence type="ECO:0000313" key="4">
    <source>
        <dbReference type="Proteomes" id="UP000070659"/>
    </source>
</evidence>
<proteinExistence type="predicted"/>
<organism evidence="2 3">
    <name type="scientific">Carbonactinospora thermoautotrophica</name>
    <dbReference type="NCBI Taxonomy" id="1469144"/>
    <lineage>
        <taxon>Bacteria</taxon>
        <taxon>Bacillati</taxon>
        <taxon>Actinomycetota</taxon>
        <taxon>Actinomycetes</taxon>
        <taxon>Kitasatosporales</taxon>
        <taxon>Carbonactinosporaceae</taxon>
        <taxon>Carbonactinospora</taxon>
    </lineage>
</organism>
<reference evidence="3" key="2">
    <citation type="submission" date="2015-02" db="EMBL/GenBank/DDBJ databases">
        <title>Physiological reanalysis, assessment of diazotrophy, and genome sequences of multiple isolates of Streptomyces thermoautotrophicus.</title>
        <authorList>
            <person name="MacKellar D.C."/>
            <person name="Lieber L."/>
            <person name="Norman J."/>
            <person name="Bolger A."/>
            <person name="Tobin C."/>
            <person name="Murray J.W."/>
            <person name="Friesen M."/>
            <person name="Prell J."/>
        </authorList>
    </citation>
    <scope>NUCLEOTIDE SEQUENCE [LARGE SCALE GENOMIC DNA]</scope>
    <source>
        <strain evidence="3">UBT1</strain>
    </source>
</reference>